<organism evidence="3 4">
    <name type="scientific">Amphibalanus amphitrite</name>
    <name type="common">Striped barnacle</name>
    <name type="synonym">Balanus amphitrite</name>
    <dbReference type="NCBI Taxonomy" id="1232801"/>
    <lineage>
        <taxon>Eukaryota</taxon>
        <taxon>Metazoa</taxon>
        <taxon>Ecdysozoa</taxon>
        <taxon>Arthropoda</taxon>
        <taxon>Crustacea</taxon>
        <taxon>Multicrustacea</taxon>
        <taxon>Cirripedia</taxon>
        <taxon>Thoracica</taxon>
        <taxon>Thoracicalcarea</taxon>
        <taxon>Balanomorpha</taxon>
        <taxon>Balanoidea</taxon>
        <taxon>Balanidae</taxon>
        <taxon>Amphibalaninae</taxon>
        <taxon>Amphibalanus</taxon>
    </lineage>
</organism>
<keyword evidence="1" id="KW-0812">Transmembrane</keyword>
<comment type="caution">
    <text evidence="3">The sequence shown here is derived from an EMBL/GenBank/DDBJ whole genome shotgun (WGS) entry which is preliminary data.</text>
</comment>
<evidence type="ECO:0000313" key="3">
    <source>
        <dbReference type="EMBL" id="KAF0297408.1"/>
    </source>
</evidence>
<keyword evidence="1" id="KW-0472">Membrane</keyword>
<dbReference type="Proteomes" id="UP000440578">
    <property type="component" value="Unassembled WGS sequence"/>
</dbReference>
<keyword evidence="2" id="KW-0732">Signal</keyword>
<protein>
    <submittedName>
        <fullName evidence="3">Uncharacterized protein</fullName>
    </submittedName>
</protein>
<gene>
    <name evidence="3" type="ORF">FJT64_005110</name>
</gene>
<dbReference type="AlphaFoldDB" id="A0A6A4W5W7"/>
<evidence type="ECO:0000256" key="1">
    <source>
        <dbReference type="SAM" id="Phobius"/>
    </source>
</evidence>
<feature type="chain" id="PRO_5025613789" evidence="2">
    <location>
        <begin position="23"/>
        <end position="74"/>
    </location>
</feature>
<accession>A0A6A4W5W7</accession>
<feature type="signal peptide" evidence="2">
    <location>
        <begin position="1"/>
        <end position="22"/>
    </location>
</feature>
<dbReference type="EMBL" id="VIIS01001490">
    <property type="protein sequence ID" value="KAF0297408.1"/>
    <property type="molecule type" value="Genomic_DNA"/>
</dbReference>
<reference evidence="3 4" key="1">
    <citation type="submission" date="2019-07" db="EMBL/GenBank/DDBJ databases">
        <title>Draft genome assembly of a fouling barnacle, Amphibalanus amphitrite (Darwin, 1854): The first reference genome for Thecostraca.</title>
        <authorList>
            <person name="Kim W."/>
        </authorList>
    </citation>
    <scope>NUCLEOTIDE SEQUENCE [LARGE SCALE GENOMIC DNA]</scope>
    <source>
        <strain evidence="3">SNU_AA5</strain>
        <tissue evidence="3">Soma without cirri and trophi</tissue>
    </source>
</reference>
<keyword evidence="4" id="KW-1185">Reference proteome</keyword>
<evidence type="ECO:0000256" key="2">
    <source>
        <dbReference type="SAM" id="SignalP"/>
    </source>
</evidence>
<evidence type="ECO:0000313" key="4">
    <source>
        <dbReference type="Proteomes" id="UP000440578"/>
    </source>
</evidence>
<name>A0A6A4W5W7_AMPAM</name>
<feature type="transmembrane region" description="Helical" evidence="1">
    <location>
        <begin position="32"/>
        <end position="52"/>
    </location>
</feature>
<keyword evidence="1" id="KW-1133">Transmembrane helix</keyword>
<proteinExistence type="predicted"/>
<sequence length="74" mass="8087">MTGHRWPLLLAILLYLVFSVQATVAAGIERHSPIVITIVCTCGVGFVVVRAVRWAMMNRSAVLQQKPVPTVRGS</sequence>